<feature type="chain" id="PRO_5045851563" evidence="3">
    <location>
        <begin position="23"/>
        <end position="426"/>
    </location>
</feature>
<evidence type="ECO:0000313" key="8">
    <source>
        <dbReference type="Proteomes" id="UP001597296"/>
    </source>
</evidence>
<evidence type="ECO:0000256" key="3">
    <source>
        <dbReference type="SAM" id="SignalP"/>
    </source>
</evidence>
<evidence type="ECO:0000259" key="4">
    <source>
        <dbReference type="Pfam" id="PF07992"/>
    </source>
</evidence>
<dbReference type="InterPro" id="IPR036188">
    <property type="entry name" value="FAD/NAD-bd_sf"/>
</dbReference>
<dbReference type="InterPro" id="IPR006311">
    <property type="entry name" value="TAT_signal"/>
</dbReference>
<reference evidence="8" key="1">
    <citation type="journal article" date="2019" name="Int. J. Syst. Evol. Microbiol.">
        <title>The Global Catalogue of Microorganisms (GCM) 10K type strain sequencing project: providing services to taxonomists for standard genome sequencing and annotation.</title>
        <authorList>
            <consortium name="The Broad Institute Genomics Platform"/>
            <consortium name="The Broad Institute Genome Sequencing Center for Infectious Disease"/>
            <person name="Wu L."/>
            <person name="Ma J."/>
        </authorList>
    </citation>
    <scope>NUCLEOTIDE SEQUENCE [LARGE SCALE GENOMIC DNA]</scope>
    <source>
        <strain evidence="8">KCTC 15012</strain>
    </source>
</reference>
<keyword evidence="2" id="KW-0274">FAD</keyword>
<dbReference type="SUPFAM" id="SSF55424">
    <property type="entry name" value="FAD/NAD-linked reductases, dimerisation (C-terminal) domain"/>
    <property type="match status" value="1"/>
</dbReference>
<dbReference type="InterPro" id="IPR023753">
    <property type="entry name" value="FAD/NAD-binding_dom"/>
</dbReference>
<comment type="caution">
    <text evidence="7">The sequence shown here is derived from an EMBL/GenBank/DDBJ whole genome shotgun (WGS) entry which is preliminary data.</text>
</comment>
<evidence type="ECO:0000259" key="5">
    <source>
        <dbReference type="Pfam" id="PF09242"/>
    </source>
</evidence>
<dbReference type="PANTHER" id="PTHR43755:SF1">
    <property type="entry name" value="FAD-DEPENDENT PYRIDINE NUCLEOTIDE-DISULPHIDE OXIDOREDUCTASE"/>
    <property type="match status" value="1"/>
</dbReference>
<dbReference type="Pfam" id="PF21706">
    <property type="entry name" value="FCSD_central"/>
    <property type="match status" value="1"/>
</dbReference>
<keyword evidence="8" id="KW-1185">Reference proteome</keyword>
<dbReference type="PROSITE" id="PS51318">
    <property type="entry name" value="TAT"/>
    <property type="match status" value="1"/>
</dbReference>
<feature type="domain" description="FAD/NAD(P)-binding" evidence="4">
    <location>
        <begin position="35"/>
        <end position="147"/>
    </location>
</feature>
<dbReference type="Pfam" id="PF09242">
    <property type="entry name" value="FCSD-flav_bind"/>
    <property type="match status" value="1"/>
</dbReference>
<feature type="domain" description="Sulfide dehydrogenase [flavocytochrome c] flavoprotein chain central" evidence="6">
    <location>
        <begin position="165"/>
        <end position="281"/>
    </location>
</feature>
<keyword evidence="3" id="KW-0732">Signal</keyword>
<dbReference type="Gene3D" id="3.50.50.60">
    <property type="entry name" value="FAD/NAD(P)-binding domain"/>
    <property type="match status" value="2"/>
</dbReference>
<dbReference type="RefSeq" id="WP_377318279.1">
    <property type="nucleotide sequence ID" value="NZ_JBHUIY010000040.1"/>
</dbReference>
<dbReference type="PROSITE" id="PS51257">
    <property type="entry name" value="PROKAR_LIPOPROTEIN"/>
    <property type="match status" value="1"/>
</dbReference>
<dbReference type="Gene3D" id="3.90.760.10">
    <property type="entry name" value="Flavocytochrome c sulphide dehydrogenase, flavin-binding domain"/>
    <property type="match status" value="1"/>
</dbReference>
<evidence type="ECO:0000313" key="7">
    <source>
        <dbReference type="EMBL" id="MFD2235261.1"/>
    </source>
</evidence>
<sequence>MSRCDRRSFLALAGAAGLSALAGGCATGPEGNGPRVVVVGGGFGGATAAHYLRRFDPDLRVTLVERQSSVLTCPFSNLVVAGLRDLEQNRFGFDGLRARGIEVIQAEVVAIDPAARRVVLEGGERLPYDRLVLSPGIDLKWGALPGYDPAAAELAPHAWKAGPQTLLLRRQLEALEDGGVVVLSIPANPYRCPPGPYERASLIAHYLKTHKPRSKLLLLDGKDSFSKQGLFQEGWDALYPGLIEWVPAGKDGKVARVEAASLTVETEFGTRHRAGVLNVIPPQSAGRIAIEAGLTDASGWVPVVPNTFQSVKAAEIYVIGDATIANPQPKSAFTANAQAKVAAAALVASLRGEQPPEPLWMNTCYSLLAPNWGITVAGVYRVIDGRLAEVPGAGGVSPKAAPAQFRALEAGYAASWYANITQDVWA</sequence>
<dbReference type="Proteomes" id="UP001597296">
    <property type="component" value="Unassembled WGS sequence"/>
</dbReference>
<dbReference type="InterPro" id="IPR049386">
    <property type="entry name" value="FCSD_central"/>
</dbReference>
<keyword evidence="1" id="KW-0285">Flavoprotein</keyword>
<dbReference type="InterPro" id="IPR015323">
    <property type="entry name" value="FlavoCytC_S_DH_flav-bd"/>
</dbReference>
<dbReference type="EMBL" id="JBHUIY010000040">
    <property type="protein sequence ID" value="MFD2235261.1"/>
    <property type="molecule type" value="Genomic_DNA"/>
</dbReference>
<dbReference type="PANTHER" id="PTHR43755">
    <property type="match status" value="1"/>
</dbReference>
<feature type="signal peptide" evidence="3">
    <location>
        <begin position="1"/>
        <end position="22"/>
    </location>
</feature>
<evidence type="ECO:0000256" key="1">
    <source>
        <dbReference type="ARBA" id="ARBA00022630"/>
    </source>
</evidence>
<gene>
    <name evidence="7" type="ORF">ACFSNB_15745</name>
</gene>
<accession>A0ABW5CEC7</accession>
<dbReference type="Pfam" id="PF07992">
    <property type="entry name" value="Pyr_redox_2"/>
    <property type="match status" value="1"/>
</dbReference>
<dbReference type="SUPFAM" id="SSF51905">
    <property type="entry name" value="FAD/NAD(P)-binding domain"/>
    <property type="match status" value="2"/>
</dbReference>
<dbReference type="InterPro" id="IPR052541">
    <property type="entry name" value="SQRD"/>
</dbReference>
<protein>
    <submittedName>
        <fullName evidence="7">FCSD flavin-binding domain-containing protein</fullName>
    </submittedName>
</protein>
<evidence type="ECO:0000256" key="2">
    <source>
        <dbReference type="ARBA" id="ARBA00022827"/>
    </source>
</evidence>
<feature type="domain" description="Flavocytochrome c sulphide dehydrogenase flavin-binding" evidence="5">
    <location>
        <begin position="356"/>
        <end position="425"/>
    </location>
</feature>
<organism evidence="7 8">
    <name type="scientific">Phaeospirillum tilakii</name>
    <dbReference type="NCBI Taxonomy" id="741673"/>
    <lineage>
        <taxon>Bacteria</taxon>
        <taxon>Pseudomonadati</taxon>
        <taxon>Pseudomonadota</taxon>
        <taxon>Alphaproteobacteria</taxon>
        <taxon>Rhodospirillales</taxon>
        <taxon>Rhodospirillaceae</taxon>
        <taxon>Phaeospirillum</taxon>
    </lineage>
</organism>
<proteinExistence type="predicted"/>
<evidence type="ECO:0000259" key="6">
    <source>
        <dbReference type="Pfam" id="PF21706"/>
    </source>
</evidence>
<dbReference type="InterPro" id="IPR016156">
    <property type="entry name" value="FAD/NAD-linked_Rdtase_dimer_sf"/>
</dbReference>
<dbReference type="InterPro" id="IPR037092">
    <property type="entry name" value="FlavoCytC_S_DH_flav-bd_sf"/>
</dbReference>
<name>A0ABW5CEC7_9PROT</name>